<organism evidence="1 2">
    <name type="scientific">Anaplasma phagocytophilum</name>
    <name type="common">Ehrlichia phagocytophila</name>
    <dbReference type="NCBI Taxonomy" id="948"/>
    <lineage>
        <taxon>Bacteria</taxon>
        <taxon>Pseudomonadati</taxon>
        <taxon>Pseudomonadota</taxon>
        <taxon>Alphaproteobacteria</taxon>
        <taxon>Rickettsiales</taxon>
        <taxon>Anaplasmataceae</taxon>
        <taxon>Anaplasma</taxon>
        <taxon>phagocytophilum group</taxon>
    </lineage>
</organism>
<dbReference type="AlphaFoldDB" id="A0AA45UU05"/>
<dbReference type="Proteomes" id="UP000078419">
    <property type="component" value="Unassembled WGS sequence"/>
</dbReference>
<accession>A0AA45UU05</accession>
<gene>
    <name evidence="1" type="ORF">ANAPC1_01324</name>
</gene>
<proteinExistence type="predicted"/>
<protein>
    <submittedName>
        <fullName evidence="1">Uncharacterized protein</fullName>
    </submittedName>
</protein>
<dbReference type="EMBL" id="FLLR01000115">
    <property type="protein sequence ID" value="SBO14947.1"/>
    <property type="molecule type" value="Genomic_DNA"/>
</dbReference>
<comment type="caution">
    <text evidence="1">The sequence shown here is derived from an EMBL/GenBank/DDBJ whole genome shotgun (WGS) entry which is preliminary data.</text>
</comment>
<reference evidence="2" key="1">
    <citation type="submission" date="2016-03" db="EMBL/GenBank/DDBJ databases">
        <authorList>
            <person name="Loux Valentin"/>
        </authorList>
    </citation>
    <scope>NUCLEOTIDE SEQUENCE [LARGE SCALE GENOMIC DNA]</scope>
    <source>
        <strain evidence="2">C1</strain>
    </source>
</reference>
<name>A0AA45UU05_ANAPH</name>
<evidence type="ECO:0000313" key="2">
    <source>
        <dbReference type="Proteomes" id="UP000078419"/>
    </source>
</evidence>
<evidence type="ECO:0000313" key="1">
    <source>
        <dbReference type="EMBL" id="SBO14947.1"/>
    </source>
</evidence>
<sequence length="139" mass="15043">MFGTQLHHRGVSVGIKKFPDRVRFTRALLESKDLSMLFSFPCAFGSPGSAPAPWKQPLSKDLQEPLIPQAGIWSSQAAGQASLLRARRGSQPACVCKPLFARNGLASPKGDLQICSEVGNSRGSVQGADCRWPTLQRHS</sequence>